<gene>
    <name evidence="1" type="ORF">FJV41_46655</name>
</gene>
<comment type="caution">
    <text evidence="1">The sequence shown here is derived from an EMBL/GenBank/DDBJ whole genome shotgun (WGS) entry which is preliminary data.</text>
</comment>
<evidence type="ECO:0000313" key="2">
    <source>
        <dbReference type="Proteomes" id="UP000315369"/>
    </source>
</evidence>
<reference evidence="1 2" key="1">
    <citation type="submission" date="2019-06" db="EMBL/GenBank/DDBJ databases">
        <authorList>
            <person name="Livingstone P."/>
            <person name="Whitworth D."/>
        </authorList>
    </citation>
    <scope>NUCLEOTIDE SEQUENCE [LARGE SCALE GENOMIC DNA]</scope>
    <source>
        <strain evidence="1 2">AM401</strain>
    </source>
</reference>
<evidence type="ECO:0000313" key="1">
    <source>
        <dbReference type="EMBL" id="TQF09051.1"/>
    </source>
</evidence>
<dbReference type="OrthoDB" id="5383888at2"/>
<proteinExistence type="predicted"/>
<name>A0A540WJ80_9BACT</name>
<dbReference type="AlphaFoldDB" id="A0A540WJ80"/>
<dbReference type="EMBL" id="VIFM01000398">
    <property type="protein sequence ID" value="TQF09051.1"/>
    <property type="molecule type" value="Genomic_DNA"/>
</dbReference>
<dbReference type="Proteomes" id="UP000315369">
    <property type="component" value="Unassembled WGS sequence"/>
</dbReference>
<accession>A0A540WJ80</accession>
<sequence>MLDPCFSYESFAQTRDQTRLSCELEQVLAVRLKSAAAPDAEGHRIATELRALGHDLWSFDESTDFQIWCGDWKSPKHPGELTVTISYRDEEPRSVSVAFLARKSP</sequence>
<organism evidence="1 2">
    <name type="scientific">Myxococcus llanfairpwllgwyngyllgogerychwyrndrobwllllantysiliogogogochensis</name>
    <dbReference type="NCBI Taxonomy" id="2590453"/>
    <lineage>
        <taxon>Bacteria</taxon>
        <taxon>Pseudomonadati</taxon>
        <taxon>Myxococcota</taxon>
        <taxon>Myxococcia</taxon>
        <taxon>Myxococcales</taxon>
        <taxon>Cystobacterineae</taxon>
        <taxon>Myxococcaceae</taxon>
        <taxon>Myxococcus</taxon>
    </lineage>
</organism>
<keyword evidence="2" id="KW-1185">Reference proteome</keyword>
<dbReference type="RefSeq" id="WP_141649084.1">
    <property type="nucleotide sequence ID" value="NZ_VIFM01000398.1"/>
</dbReference>
<protein>
    <submittedName>
        <fullName evidence="1">Uncharacterized protein</fullName>
    </submittedName>
</protein>